<dbReference type="InterPro" id="IPR013785">
    <property type="entry name" value="Aldolase_TIM"/>
</dbReference>
<dbReference type="InterPro" id="IPR002701">
    <property type="entry name" value="CM_II_prokaryot"/>
</dbReference>
<dbReference type="SUPFAM" id="SSF48600">
    <property type="entry name" value="Chorismate mutase II"/>
    <property type="match status" value="1"/>
</dbReference>
<evidence type="ECO:0000313" key="4">
    <source>
        <dbReference type="EMBL" id="XBT18406.1"/>
    </source>
</evidence>
<dbReference type="Pfam" id="PF01817">
    <property type="entry name" value="CM_2"/>
    <property type="match status" value="1"/>
</dbReference>
<proteinExistence type="predicted"/>
<accession>A0AAU7QR08</accession>
<dbReference type="EC" id="5.4.99.5" evidence="1"/>
<dbReference type="InterPro" id="IPR006218">
    <property type="entry name" value="DAHP1/KDSA"/>
</dbReference>
<protein>
    <recommendedName>
        <fullName evidence="1">chorismate mutase</fullName>
        <ecNumber evidence="1">5.4.99.5</ecNumber>
    </recommendedName>
</protein>
<dbReference type="EMBL" id="CP157894">
    <property type="protein sequence ID" value="XBT18406.1"/>
    <property type="molecule type" value="Genomic_DNA"/>
</dbReference>
<dbReference type="PANTHER" id="PTHR43018">
    <property type="entry name" value="PHOSPHO-2-DEHYDRO-3-DEOXYHEPTONATE ALDOLASE"/>
    <property type="match status" value="1"/>
</dbReference>
<evidence type="ECO:0000259" key="3">
    <source>
        <dbReference type="PROSITE" id="PS51168"/>
    </source>
</evidence>
<dbReference type="InterPro" id="IPR052899">
    <property type="entry name" value="Class-I_DAHP_synthase"/>
</dbReference>
<dbReference type="InterPro" id="IPR036979">
    <property type="entry name" value="CM_dom_sf"/>
</dbReference>
<reference evidence="4" key="1">
    <citation type="submission" date="2024-06" db="EMBL/GenBank/DDBJ databases">
        <title>Diversity, functionality, and evolutionary history of bacterial symbionts in false click beetles (Coleoptera, Throscidae).</title>
        <authorList>
            <person name="Wierz J.C."/>
            <person name="Malm H."/>
            <person name="Kaltenpoth M."/>
            <person name="Engl T."/>
        </authorList>
    </citation>
    <scope>NUCLEOTIDE SEQUENCE</scope>
    <source>
        <strain evidence="4">Tduv</strain>
    </source>
</reference>
<organism evidence="4">
    <name type="scientific">Candidatus Shikimatogenerans sp. Tduv</name>
    <dbReference type="NCBI Taxonomy" id="3158567"/>
    <lineage>
        <taxon>Bacteria</taxon>
        <taxon>Pseudomonadati</taxon>
        <taxon>Bacteroidota</taxon>
        <taxon>Flavobacteriia</taxon>
        <taxon>Flavobacteriales</taxon>
        <taxon>Candidatus Shikimatogenerans</taxon>
    </lineage>
</organism>
<dbReference type="GO" id="GO:0016740">
    <property type="term" value="F:transferase activity"/>
    <property type="evidence" value="ECO:0007669"/>
    <property type="project" value="UniProtKB-KW"/>
</dbReference>
<dbReference type="SMART" id="SM00830">
    <property type="entry name" value="CM_2"/>
    <property type="match status" value="1"/>
</dbReference>
<dbReference type="Gene3D" id="3.20.20.70">
    <property type="entry name" value="Aldolase class I"/>
    <property type="match status" value="1"/>
</dbReference>
<dbReference type="AlphaFoldDB" id="A0AAU7QR08"/>
<dbReference type="SUPFAM" id="SSF51569">
    <property type="entry name" value="Aldolase"/>
    <property type="match status" value="1"/>
</dbReference>
<keyword evidence="4" id="KW-0413">Isomerase</keyword>
<dbReference type="Gene3D" id="1.20.59.10">
    <property type="entry name" value="Chorismate mutase"/>
    <property type="match status" value="1"/>
</dbReference>
<name>A0AAU7QR08_9FLAO</name>
<dbReference type="PANTHER" id="PTHR43018:SF1">
    <property type="entry name" value="PROTEIN AROA(G)"/>
    <property type="match status" value="1"/>
</dbReference>
<dbReference type="InterPro" id="IPR036263">
    <property type="entry name" value="Chorismate_II_sf"/>
</dbReference>
<feature type="domain" description="Chorismate mutase" evidence="3">
    <location>
        <begin position="261"/>
        <end position="351"/>
    </location>
</feature>
<dbReference type="PROSITE" id="PS51168">
    <property type="entry name" value="CHORISMATE_MUT_2"/>
    <property type="match status" value="1"/>
</dbReference>
<dbReference type="GO" id="GO:0004106">
    <property type="term" value="F:chorismate mutase activity"/>
    <property type="evidence" value="ECO:0007669"/>
    <property type="project" value="UniProtKB-EC"/>
</dbReference>
<keyword evidence="2" id="KW-0808">Transferase</keyword>
<evidence type="ECO:0000256" key="2">
    <source>
        <dbReference type="ARBA" id="ARBA00022679"/>
    </source>
</evidence>
<gene>
    <name evidence="4" type="ORF">ABNO50_00180</name>
</gene>
<evidence type="ECO:0000256" key="1">
    <source>
        <dbReference type="ARBA" id="ARBA00012404"/>
    </source>
</evidence>
<dbReference type="Pfam" id="PF00793">
    <property type="entry name" value="DAHP_synth_1"/>
    <property type="match status" value="1"/>
</dbReference>
<dbReference type="GO" id="GO:0046417">
    <property type="term" value="P:chorismate metabolic process"/>
    <property type="evidence" value="ECO:0007669"/>
    <property type="project" value="InterPro"/>
</dbReference>
<sequence length="351" mass="42165">MQLNINNKWTKIFKKPFFICGPCSIEKKKYFFKTIKELYKKNIRIFRAGIWKPRTNPNLFEGIKEKGLKWIKIIKKKYKDIYFATEIATKKHIKLCIKYKIDILWIGARTTTNPFLIKKISKYLKNTKKIILIKNPMHNEIDLLFGSIKRLNINNIKNIGIIQRGCYNINNNLYYRNFPEWDYFNKIKKKNSKIPIILDPSHIAGKKKYIYKIIKKSLILSYDGYIIETHISPSKALTDKYQQIKPNLLLKYINFIKKKYNNNINKLKYNRLKIEEIDKKIILNIYNRNYIIKKIGKIKKNKNIPIYQKKIFNNLLLNYKKFLKKIKLPINKILKIFKILHKISINIQNSI</sequence>